<evidence type="ECO:0000313" key="2">
    <source>
        <dbReference type="EMBL" id="KAF2546943.1"/>
    </source>
</evidence>
<feature type="region of interest" description="Disordered" evidence="1">
    <location>
        <begin position="1"/>
        <end position="53"/>
    </location>
</feature>
<accession>A0A8S9GM63</accession>
<sequence>MDLRTRGKRETRSDHHHTTRHNHHLHHYTAPARRERREREGAERESSTARVSGFRRFSAELRFNL</sequence>
<feature type="compositionally biased region" description="Basic and acidic residues" evidence="1">
    <location>
        <begin position="1"/>
        <end position="13"/>
    </location>
</feature>
<proteinExistence type="predicted"/>
<protein>
    <submittedName>
        <fullName evidence="2">Uncharacterized protein</fullName>
    </submittedName>
</protein>
<dbReference type="AlphaFoldDB" id="A0A8S9GM63"/>
<organism evidence="2">
    <name type="scientific">Brassica cretica</name>
    <name type="common">Mustard</name>
    <dbReference type="NCBI Taxonomy" id="69181"/>
    <lineage>
        <taxon>Eukaryota</taxon>
        <taxon>Viridiplantae</taxon>
        <taxon>Streptophyta</taxon>
        <taxon>Embryophyta</taxon>
        <taxon>Tracheophyta</taxon>
        <taxon>Spermatophyta</taxon>
        <taxon>Magnoliopsida</taxon>
        <taxon>eudicotyledons</taxon>
        <taxon>Gunneridae</taxon>
        <taxon>Pentapetalae</taxon>
        <taxon>rosids</taxon>
        <taxon>malvids</taxon>
        <taxon>Brassicales</taxon>
        <taxon>Brassicaceae</taxon>
        <taxon>Brassiceae</taxon>
        <taxon>Brassica</taxon>
    </lineage>
</organism>
<comment type="caution">
    <text evidence="2">The sequence shown here is derived from an EMBL/GenBank/DDBJ whole genome shotgun (WGS) entry which is preliminary data.</text>
</comment>
<dbReference type="EMBL" id="QGKY02001925">
    <property type="protein sequence ID" value="KAF2546943.1"/>
    <property type="molecule type" value="Genomic_DNA"/>
</dbReference>
<feature type="compositionally biased region" description="Basic residues" evidence="1">
    <location>
        <begin position="14"/>
        <end position="27"/>
    </location>
</feature>
<gene>
    <name evidence="2" type="ORF">F2Q70_00020319</name>
</gene>
<name>A0A8S9GM63_BRACR</name>
<feature type="compositionally biased region" description="Basic and acidic residues" evidence="1">
    <location>
        <begin position="32"/>
        <end position="47"/>
    </location>
</feature>
<reference evidence="2" key="1">
    <citation type="submission" date="2019-12" db="EMBL/GenBank/DDBJ databases">
        <title>Genome sequencing and annotation of Brassica cretica.</title>
        <authorList>
            <person name="Studholme D.J."/>
            <person name="Sarris P.F."/>
        </authorList>
    </citation>
    <scope>NUCLEOTIDE SEQUENCE</scope>
    <source>
        <strain evidence="2">PFS-102/07</strain>
        <tissue evidence="2">Leaf</tissue>
    </source>
</reference>
<evidence type="ECO:0000256" key="1">
    <source>
        <dbReference type="SAM" id="MobiDB-lite"/>
    </source>
</evidence>